<accession>A0ABU1ANW2</accession>
<dbReference type="Proteomes" id="UP001243717">
    <property type="component" value="Unassembled WGS sequence"/>
</dbReference>
<keyword evidence="4" id="KW-1185">Reference proteome</keyword>
<comment type="similarity">
    <text evidence="1">Belongs to the RelB/DinJ antitoxin family.</text>
</comment>
<dbReference type="InterPro" id="IPR007337">
    <property type="entry name" value="RelB/DinJ"/>
</dbReference>
<dbReference type="InterPro" id="IPR026262">
    <property type="entry name" value="DinJ"/>
</dbReference>
<dbReference type="PANTHER" id="PTHR38781:SF1">
    <property type="entry name" value="ANTITOXIN DINJ-RELATED"/>
    <property type="match status" value="1"/>
</dbReference>
<dbReference type="RefSeq" id="WP_308986911.1">
    <property type="nucleotide sequence ID" value="NZ_JARXIC010000131.1"/>
</dbReference>
<name>A0ABU1ANW2_9BACT</name>
<dbReference type="EMBL" id="JARXIC010000131">
    <property type="protein sequence ID" value="MDQ8196479.1"/>
    <property type="molecule type" value="Genomic_DNA"/>
</dbReference>
<organism evidence="3 4">
    <name type="scientific">Thalassobacterium sedimentorum</name>
    <dbReference type="NCBI Taxonomy" id="3041258"/>
    <lineage>
        <taxon>Bacteria</taxon>
        <taxon>Pseudomonadati</taxon>
        <taxon>Verrucomicrobiota</taxon>
        <taxon>Opitutia</taxon>
        <taxon>Puniceicoccales</taxon>
        <taxon>Coraliomargaritaceae</taxon>
        <taxon>Thalassobacterium</taxon>
    </lineage>
</organism>
<dbReference type="PIRSF" id="PIRSF003108">
    <property type="entry name" value="DinJ"/>
    <property type="match status" value="1"/>
</dbReference>
<keyword evidence="2" id="KW-1277">Toxin-antitoxin system</keyword>
<dbReference type="Gene3D" id="1.10.1220.10">
    <property type="entry name" value="Met repressor-like"/>
    <property type="match status" value="1"/>
</dbReference>
<evidence type="ECO:0000256" key="2">
    <source>
        <dbReference type="ARBA" id="ARBA00022649"/>
    </source>
</evidence>
<reference evidence="3 4" key="1">
    <citation type="submission" date="2023-04" db="EMBL/GenBank/DDBJ databases">
        <title>A novel bacteria isolated from coastal sediment.</title>
        <authorList>
            <person name="Liu X.-J."/>
            <person name="Du Z.-J."/>
        </authorList>
    </citation>
    <scope>NUCLEOTIDE SEQUENCE [LARGE SCALE GENOMIC DNA]</scope>
    <source>
        <strain evidence="3 4">SDUM461004</strain>
    </source>
</reference>
<evidence type="ECO:0000313" key="4">
    <source>
        <dbReference type="Proteomes" id="UP001243717"/>
    </source>
</evidence>
<gene>
    <name evidence="3" type="ORF">QEH59_18765</name>
</gene>
<comment type="caution">
    <text evidence="3">The sequence shown here is derived from an EMBL/GenBank/DDBJ whole genome shotgun (WGS) entry which is preliminary data.</text>
</comment>
<dbReference type="NCBIfam" id="TIGR02384">
    <property type="entry name" value="RelB_DinJ"/>
    <property type="match status" value="1"/>
</dbReference>
<dbReference type="InterPro" id="IPR013321">
    <property type="entry name" value="Arc_rbn_hlx_hlx"/>
</dbReference>
<protein>
    <submittedName>
        <fullName evidence="3">Type II toxin-antitoxin system RelB/DinJ family antitoxin</fullName>
    </submittedName>
</protein>
<dbReference type="PANTHER" id="PTHR38781">
    <property type="entry name" value="ANTITOXIN DINJ-RELATED"/>
    <property type="match status" value="1"/>
</dbReference>
<evidence type="ECO:0000313" key="3">
    <source>
        <dbReference type="EMBL" id="MDQ8196479.1"/>
    </source>
</evidence>
<sequence length="85" mass="9803">MKTAAIHSRIDPETKQKAEMILHRLGMSPTEAIRMFYTQITLRNGLPFSVEIPNEETEQALMDSRSGHNLERFESANDLIDSWKQ</sequence>
<proteinExistence type="inferred from homology"/>
<dbReference type="Pfam" id="PF04221">
    <property type="entry name" value="RelB"/>
    <property type="match status" value="1"/>
</dbReference>
<evidence type="ECO:0000256" key="1">
    <source>
        <dbReference type="ARBA" id="ARBA00010562"/>
    </source>
</evidence>